<dbReference type="KEGG" id="nec:KGD82_12950"/>
<dbReference type="SUPFAM" id="SSF50998">
    <property type="entry name" value="Quinoprotein alcohol dehydrogenase-like"/>
    <property type="match status" value="1"/>
</dbReference>
<dbReference type="EMBL" id="CP074402">
    <property type="protein sequence ID" value="QVJ02970.1"/>
    <property type="molecule type" value="Genomic_DNA"/>
</dbReference>
<accession>A0A975LCA8</accession>
<evidence type="ECO:0000313" key="3">
    <source>
        <dbReference type="Proteomes" id="UP000682416"/>
    </source>
</evidence>
<evidence type="ECO:0000313" key="2">
    <source>
        <dbReference type="EMBL" id="QVJ02970.1"/>
    </source>
</evidence>
<organism evidence="2 3">
    <name type="scientific">Nocardiopsis eucommiae</name>
    <dbReference type="NCBI Taxonomy" id="2831970"/>
    <lineage>
        <taxon>Bacteria</taxon>
        <taxon>Bacillati</taxon>
        <taxon>Actinomycetota</taxon>
        <taxon>Actinomycetes</taxon>
        <taxon>Streptosporangiales</taxon>
        <taxon>Nocardiopsidaceae</taxon>
        <taxon>Nocardiopsis</taxon>
    </lineage>
</organism>
<dbReference type="Pfam" id="PF13360">
    <property type="entry name" value="PQQ_2"/>
    <property type="match status" value="1"/>
</dbReference>
<protein>
    <recommendedName>
        <fullName evidence="1">Pyrrolo-quinoline quinone repeat domain-containing protein</fullName>
    </recommendedName>
</protein>
<reference evidence="2" key="1">
    <citation type="submission" date="2021-05" db="EMBL/GenBank/DDBJ databases">
        <authorList>
            <person name="Kaiqin L."/>
            <person name="Jian G."/>
        </authorList>
    </citation>
    <scope>NUCLEOTIDE SEQUENCE</scope>
    <source>
        <strain evidence="2">HDS5</strain>
    </source>
</reference>
<dbReference type="AlphaFoldDB" id="A0A975LCA8"/>
<name>A0A975LCA8_9ACTN</name>
<feature type="domain" description="Pyrrolo-quinoline quinone repeat" evidence="1">
    <location>
        <begin position="259"/>
        <end position="477"/>
    </location>
</feature>
<dbReference type="InterPro" id="IPR011047">
    <property type="entry name" value="Quinoprotein_ADH-like_sf"/>
</dbReference>
<keyword evidence="3" id="KW-1185">Reference proteome</keyword>
<dbReference type="Proteomes" id="UP000682416">
    <property type="component" value="Chromosome"/>
</dbReference>
<evidence type="ECO:0000259" key="1">
    <source>
        <dbReference type="Pfam" id="PF13360"/>
    </source>
</evidence>
<dbReference type="InterPro" id="IPR002372">
    <property type="entry name" value="PQQ_rpt_dom"/>
</dbReference>
<proteinExistence type="predicted"/>
<gene>
    <name evidence="2" type="ORF">KGD82_12950</name>
</gene>
<sequence>MLFGASAVAAWAIWPTPVAFGVVGLVTADTVFRLRAWIRLVDGDRGRLGRIGARTATAATAMAVLAGALSPGYWSPAAGAALCARPTVQQGADDVWPDARPLTQRDSRREDSAMLDAAEEFEGNAGFGTAAWWVPLWGGVATGNSTSVAMVDVDGIGVYDADDGRVRWTLESGIDGAFGRRGDDGQRSIHGDRVHALGETLLVHLSPDRGRGALPKDALLAFDMETGERLWCAVGFTSLQVDPDTHDRIAVFDGSWNLLNPDDGRTVATLDIDQTSLAHVAPEESRMGLFSAAYWPTEQAVLGGGRIVLTRGPAIAVYDSADGSPIHDATLPAPAPSTRALDEEDGHAVYNVILDEAATVVEVDSHDSRSSRNYQGTELIAFDPSGEELWHRTAPEPGADWSLALGDYGLSGVVQVVDGVFAKSDRAFHISDGSDAWEPEYRIGLPSGSRHVVRDGFLYGHAYKGGRVVAVDARNGDIAAGPLKADEIEQGADVFLSHTGLPSGNLFTQSVANRPAETVMFGLPSPAD</sequence>